<feature type="transmembrane region" description="Helical" evidence="1">
    <location>
        <begin position="6"/>
        <end position="21"/>
    </location>
</feature>
<dbReference type="NCBIfam" id="NF042414">
    <property type="entry name" value="CLC_0170_fam"/>
    <property type="match status" value="1"/>
</dbReference>
<accession>A0ABT3DE79</accession>
<comment type="caution">
    <text evidence="2">The sequence shown here is derived from an EMBL/GenBank/DDBJ whole genome shotgun (WGS) entry which is preliminary data.</text>
</comment>
<dbReference type="InterPro" id="IPR049971">
    <property type="entry name" value="CLC_0170-like"/>
</dbReference>
<proteinExistence type="predicted"/>
<gene>
    <name evidence="2" type="ORF">OIH86_06895</name>
</gene>
<keyword evidence="1" id="KW-0812">Transmembrane</keyword>
<evidence type="ECO:0000256" key="1">
    <source>
        <dbReference type="SAM" id="Phobius"/>
    </source>
</evidence>
<dbReference type="EMBL" id="JAOYEY010000031">
    <property type="protein sequence ID" value="MCV9885374.1"/>
    <property type="molecule type" value="Genomic_DNA"/>
</dbReference>
<keyword evidence="1" id="KW-0472">Membrane</keyword>
<dbReference type="Proteomes" id="UP001526147">
    <property type="component" value="Unassembled WGS sequence"/>
</dbReference>
<organism evidence="2 3">
    <name type="scientific">Metabacillus halosaccharovorans</name>
    <dbReference type="NCBI Taxonomy" id="930124"/>
    <lineage>
        <taxon>Bacteria</taxon>
        <taxon>Bacillati</taxon>
        <taxon>Bacillota</taxon>
        <taxon>Bacilli</taxon>
        <taxon>Bacillales</taxon>
        <taxon>Bacillaceae</taxon>
        <taxon>Metabacillus</taxon>
    </lineage>
</organism>
<sequence length="66" mass="7971">MYIGYMNYLIAIFIITGYLIMRYDYPFYKNKKMKKEEKVTKLIGRGNIVLGLLLFAGNWVYNTWFK</sequence>
<reference evidence="2 3" key="1">
    <citation type="submission" date="2022-10" db="EMBL/GenBank/DDBJ databases">
        <title>Draft genome assembly of moderately radiation resistant bacterium Metabacillus halosaccharovorans.</title>
        <authorList>
            <person name="Pal S."/>
            <person name="Gopinathan A."/>
        </authorList>
    </citation>
    <scope>NUCLEOTIDE SEQUENCE [LARGE SCALE GENOMIC DNA]</scope>
    <source>
        <strain evidence="2 3">VITHBRA001</strain>
    </source>
</reference>
<evidence type="ECO:0000313" key="2">
    <source>
        <dbReference type="EMBL" id="MCV9885374.1"/>
    </source>
</evidence>
<name>A0ABT3DE79_9BACI</name>
<keyword evidence="1" id="KW-1133">Transmembrane helix</keyword>
<protein>
    <submittedName>
        <fullName evidence="2">Uncharacterized protein</fullName>
    </submittedName>
</protein>
<dbReference type="RefSeq" id="WP_264142161.1">
    <property type="nucleotide sequence ID" value="NZ_JAOYEY010000031.1"/>
</dbReference>
<keyword evidence="3" id="KW-1185">Reference proteome</keyword>
<evidence type="ECO:0000313" key="3">
    <source>
        <dbReference type="Proteomes" id="UP001526147"/>
    </source>
</evidence>
<feature type="transmembrane region" description="Helical" evidence="1">
    <location>
        <begin position="42"/>
        <end position="61"/>
    </location>
</feature>